<dbReference type="AlphaFoldDB" id="A0A1G9MZ30"/>
<protein>
    <submittedName>
        <fullName evidence="2">N-acetylmuramoyl-L-alanine amidase</fullName>
    </submittedName>
</protein>
<name>A0A1G9MZ30_9FIRM</name>
<dbReference type="STRING" id="146817.SAMN04488502_101828"/>
<feature type="domain" description="N-acetylmuramoyl-L-alanine amidase" evidence="1">
    <location>
        <begin position="47"/>
        <end position="137"/>
    </location>
</feature>
<keyword evidence="3" id="KW-1185">Reference proteome</keyword>
<dbReference type="SUPFAM" id="SSF55846">
    <property type="entry name" value="N-acetylmuramoyl-L-alanine amidase-like"/>
    <property type="match status" value="1"/>
</dbReference>
<dbReference type="Gene3D" id="3.40.80.10">
    <property type="entry name" value="Peptidoglycan recognition protein-like"/>
    <property type="match status" value="1"/>
</dbReference>
<sequence>MRQIMLEELEALAEQARPGLQKVAENIGRTVKLYLHWSAGHYEQYFDDYHINVGQNGELFVSTDDFNEYKLHTYHRNSGAVSIVAACAYNACSVDDLGPEPPTDQQIEALAQVIAVLAKTLDIPIDGKSVMTHAEAADNLDGDTRWHEPYGPNTTTERWDFWVVKAGDEPGSGGNILRGKGLWYYYNGL</sequence>
<organism evidence="2 3">
    <name type="scientific">Dendrosporobacter quercicolus</name>
    <dbReference type="NCBI Taxonomy" id="146817"/>
    <lineage>
        <taxon>Bacteria</taxon>
        <taxon>Bacillati</taxon>
        <taxon>Bacillota</taxon>
        <taxon>Negativicutes</taxon>
        <taxon>Selenomonadales</taxon>
        <taxon>Sporomusaceae</taxon>
        <taxon>Dendrosporobacter</taxon>
    </lineage>
</organism>
<dbReference type="InterPro" id="IPR002502">
    <property type="entry name" value="Amidase_domain"/>
</dbReference>
<reference evidence="2 3" key="1">
    <citation type="submission" date="2016-10" db="EMBL/GenBank/DDBJ databases">
        <authorList>
            <person name="de Groot N.N."/>
        </authorList>
    </citation>
    <scope>NUCLEOTIDE SEQUENCE [LARGE SCALE GENOMIC DNA]</scope>
    <source>
        <strain evidence="2 3">DSM 1736</strain>
    </source>
</reference>
<dbReference type="InterPro" id="IPR036505">
    <property type="entry name" value="Amidase/PGRP_sf"/>
</dbReference>
<evidence type="ECO:0000259" key="1">
    <source>
        <dbReference type="Pfam" id="PF01510"/>
    </source>
</evidence>
<dbReference type="GO" id="GO:0009253">
    <property type="term" value="P:peptidoglycan catabolic process"/>
    <property type="evidence" value="ECO:0007669"/>
    <property type="project" value="InterPro"/>
</dbReference>
<accession>A0A1G9MZ30</accession>
<evidence type="ECO:0000313" key="2">
    <source>
        <dbReference type="EMBL" id="SDL78855.1"/>
    </source>
</evidence>
<dbReference type="GO" id="GO:0008745">
    <property type="term" value="F:N-acetylmuramoyl-L-alanine amidase activity"/>
    <property type="evidence" value="ECO:0007669"/>
    <property type="project" value="InterPro"/>
</dbReference>
<dbReference type="Pfam" id="PF01510">
    <property type="entry name" value="Amidase_2"/>
    <property type="match status" value="1"/>
</dbReference>
<dbReference type="Proteomes" id="UP000214880">
    <property type="component" value="Unassembled WGS sequence"/>
</dbReference>
<evidence type="ECO:0000313" key="3">
    <source>
        <dbReference type="Proteomes" id="UP000214880"/>
    </source>
</evidence>
<dbReference type="OrthoDB" id="548109at2"/>
<proteinExistence type="predicted"/>
<gene>
    <name evidence="2" type="ORF">SAMN04488502_101828</name>
</gene>
<dbReference type="EMBL" id="FNHB01000001">
    <property type="protein sequence ID" value="SDL78855.1"/>
    <property type="molecule type" value="Genomic_DNA"/>
</dbReference>